<evidence type="ECO:0000313" key="4">
    <source>
        <dbReference type="EMBL" id="RDD65747.1"/>
    </source>
</evidence>
<dbReference type="GO" id="GO:0007064">
    <property type="term" value="P:mitotic sister chromatid cohesion"/>
    <property type="evidence" value="ECO:0007669"/>
    <property type="project" value="TreeGrafter"/>
</dbReference>
<dbReference type="CDD" id="cd04301">
    <property type="entry name" value="NAT_SF"/>
    <property type="match status" value="1"/>
</dbReference>
<evidence type="ECO:0000259" key="3">
    <source>
        <dbReference type="PROSITE" id="PS51186"/>
    </source>
</evidence>
<dbReference type="PANTHER" id="PTHR42919:SF8">
    <property type="entry name" value="N-ALPHA-ACETYLTRANSFERASE 50"/>
    <property type="match status" value="1"/>
</dbReference>
<dbReference type="Gene3D" id="3.40.630.30">
    <property type="match status" value="1"/>
</dbReference>
<dbReference type="PROSITE" id="PS51186">
    <property type="entry name" value="GNAT"/>
    <property type="match status" value="1"/>
</dbReference>
<dbReference type="Proteomes" id="UP000253977">
    <property type="component" value="Unassembled WGS sequence"/>
</dbReference>
<keyword evidence="1 4" id="KW-0808">Transferase</keyword>
<evidence type="ECO:0000313" key="5">
    <source>
        <dbReference type="Proteomes" id="UP000253977"/>
    </source>
</evidence>
<dbReference type="AlphaFoldDB" id="A0A369TNQ5"/>
<sequence>MTPEALAALQARAYTHMEPWNARDFAELLARPTTLLCAVPQAFCLGQVVVDEAEILALAADPAHQRQGHASAVLTQFLHAAVRLGVTRVFLDVAETNAPARGFYAAHGFAVTGRRRGYYRQDAGPATDALLMSRAVT</sequence>
<dbReference type="OrthoDB" id="9804026at2"/>
<dbReference type="GO" id="GO:0016747">
    <property type="term" value="F:acyltransferase activity, transferring groups other than amino-acyl groups"/>
    <property type="evidence" value="ECO:0007669"/>
    <property type="project" value="InterPro"/>
</dbReference>
<evidence type="ECO:0000256" key="1">
    <source>
        <dbReference type="ARBA" id="ARBA00022679"/>
    </source>
</evidence>
<organism evidence="4 5">
    <name type="scientific">Thalassococcus profundi</name>
    <dbReference type="NCBI Taxonomy" id="2282382"/>
    <lineage>
        <taxon>Bacteria</taxon>
        <taxon>Pseudomonadati</taxon>
        <taxon>Pseudomonadota</taxon>
        <taxon>Alphaproteobacteria</taxon>
        <taxon>Rhodobacterales</taxon>
        <taxon>Roseobacteraceae</taxon>
        <taxon>Thalassococcus</taxon>
    </lineage>
</organism>
<gene>
    <name evidence="4" type="ORF">DU478_13605</name>
</gene>
<feature type="domain" description="N-acetyltransferase" evidence="3">
    <location>
        <begin position="1"/>
        <end position="137"/>
    </location>
</feature>
<dbReference type="SUPFAM" id="SSF55729">
    <property type="entry name" value="Acyl-CoA N-acyltransferases (Nat)"/>
    <property type="match status" value="1"/>
</dbReference>
<keyword evidence="2" id="KW-0012">Acyltransferase</keyword>
<evidence type="ECO:0000256" key="2">
    <source>
        <dbReference type="ARBA" id="ARBA00023315"/>
    </source>
</evidence>
<dbReference type="Pfam" id="PF00583">
    <property type="entry name" value="Acetyltransf_1"/>
    <property type="match status" value="1"/>
</dbReference>
<accession>A0A369TNQ5</accession>
<name>A0A369TNQ5_9RHOB</name>
<proteinExistence type="predicted"/>
<keyword evidence="5" id="KW-1185">Reference proteome</keyword>
<dbReference type="EMBL" id="QPMK01000010">
    <property type="protein sequence ID" value="RDD65747.1"/>
    <property type="molecule type" value="Genomic_DNA"/>
</dbReference>
<dbReference type="InterPro" id="IPR016181">
    <property type="entry name" value="Acyl_CoA_acyltransferase"/>
</dbReference>
<dbReference type="RefSeq" id="WP_114511559.1">
    <property type="nucleotide sequence ID" value="NZ_QPMK01000010.1"/>
</dbReference>
<reference evidence="4 5" key="1">
    <citation type="submission" date="2018-07" db="EMBL/GenBank/DDBJ databases">
        <title>Thalassococcus profundi sp. nov., a marine bacterium isolated from deep seawater of Okinawa Trough.</title>
        <authorList>
            <person name="Yu M."/>
        </authorList>
    </citation>
    <scope>NUCLEOTIDE SEQUENCE [LARGE SCALE GENOMIC DNA]</scope>
    <source>
        <strain evidence="4 5">WRAS1</strain>
    </source>
</reference>
<dbReference type="PANTHER" id="PTHR42919">
    <property type="entry name" value="N-ALPHA-ACETYLTRANSFERASE"/>
    <property type="match status" value="1"/>
</dbReference>
<comment type="caution">
    <text evidence="4">The sequence shown here is derived from an EMBL/GenBank/DDBJ whole genome shotgun (WGS) entry which is preliminary data.</text>
</comment>
<dbReference type="InterPro" id="IPR051556">
    <property type="entry name" value="N-term/lysine_N-AcTrnsfr"/>
</dbReference>
<dbReference type="GO" id="GO:0031415">
    <property type="term" value="C:NatA complex"/>
    <property type="evidence" value="ECO:0007669"/>
    <property type="project" value="TreeGrafter"/>
</dbReference>
<protein>
    <submittedName>
        <fullName evidence="4">GNAT family N-acetyltransferase</fullName>
    </submittedName>
</protein>
<dbReference type="InterPro" id="IPR000182">
    <property type="entry name" value="GNAT_dom"/>
</dbReference>